<proteinExistence type="predicted"/>
<dbReference type="AlphaFoldDB" id="A0ABC9EXT6"/>
<evidence type="ECO:0000259" key="2">
    <source>
        <dbReference type="PROSITE" id="PS50181"/>
    </source>
</evidence>
<dbReference type="SUPFAM" id="SSF81383">
    <property type="entry name" value="F-box domain"/>
    <property type="match status" value="1"/>
</dbReference>
<dbReference type="PANTHER" id="PTHR31111">
    <property type="entry name" value="BNAA05G37150D PROTEIN-RELATED"/>
    <property type="match status" value="1"/>
</dbReference>
<gene>
    <name evidence="3" type="ORF">URODEC1_LOCUS100278</name>
</gene>
<dbReference type="Gene3D" id="1.20.1280.50">
    <property type="match status" value="1"/>
</dbReference>
<dbReference type="EMBL" id="OZ075115">
    <property type="protein sequence ID" value="CAL5066126.1"/>
    <property type="molecule type" value="Genomic_DNA"/>
</dbReference>
<dbReference type="InterPro" id="IPR036047">
    <property type="entry name" value="F-box-like_dom_sf"/>
</dbReference>
<dbReference type="CDD" id="cd22157">
    <property type="entry name" value="F-box_AtFBW1-like"/>
    <property type="match status" value="1"/>
</dbReference>
<dbReference type="Pfam" id="PF12937">
    <property type="entry name" value="F-box-like"/>
    <property type="match status" value="1"/>
</dbReference>
<dbReference type="InterPro" id="IPR001810">
    <property type="entry name" value="F-box_dom"/>
</dbReference>
<dbReference type="InterPro" id="IPR011043">
    <property type="entry name" value="Gal_Oxase/kelch_b-propeller"/>
</dbReference>
<keyword evidence="4" id="KW-1185">Reference proteome</keyword>
<reference evidence="3" key="1">
    <citation type="submission" date="2024-10" db="EMBL/GenBank/DDBJ databases">
        <authorList>
            <person name="Ryan C."/>
        </authorList>
    </citation>
    <scope>NUCLEOTIDE SEQUENCE [LARGE SCALE GENOMIC DNA]</scope>
</reference>
<name>A0ABC9EXT6_9POAL</name>
<dbReference type="PANTHER" id="PTHR31111:SF136">
    <property type="entry name" value="F-BOX ASSOCIATED DOMAIN-CONTAINING PROTEIN"/>
    <property type="match status" value="1"/>
</dbReference>
<evidence type="ECO:0000313" key="3">
    <source>
        <dbReference type="EMBL" id="CAL5066126.1"/>
    </source>
</evidence>
<protein>
    <recommendedName>
        <fullName evidence="2">F-box domain-containing protein</fullName>
    </recommendedName>
</protein>
<evidence type="ECO:0000313" key="4">
    <source>
        <dbReference type="Proteomes" id="UP001497457"/>
    </source>
</evidence>
<dbReference type="PROSITE" id="PS50181">
    <property type="entry name" value="FBOX"/>
    <property type="match status" value="1"/>
</dbReference>
<organism evidence="3 4">
    <name type="scientific">Urochloa decumbens</name>
    <dbReference type="NCBI Taxonomy" id="240449"/>
    <lineage>
        <taxon>Eukaryota</taxon>
        <taxon>Viridiplantae</taxon>
        <taxon>Streptophyta</taxon>
        <taxon>Embryophyta</taxon>
        <taxon>Tracheophyta</taxon>
        <taxon>Spermatophyta</taxon>
        <taxon>Magnoliopsida</taxon>
        <taxon>Liliopsida</taxon>
        <taxon>Poales</taxon>
        <taxon>Poaceae</taxon>
        <taxon>PACMAD clade</taxon>
        <taxon>Panicoideae</taxon>
        <taxon>Panicodae</taxon>
        <taxon>Paniceae</taxon>
        <taxon>Melinidinae</taxon>
        <taxon>Urochloa</taxon>
    </lineage>
</organism>
<dbReference type="SMART" id="SM00256">
    <property type="entry name" value="FBOX"/>
    <property type="match status" value="1"/>
</dbReference>
<dbReference type="SUPFAM" id="SSF50965">
    <property type="entry name" value="Galactose oxidase, central domain"/>
    <property type="match status" value="1"/>
</dbReference>
<feature type="region of interest" description="Disordered" evidence="1">
    <location>
        <begin position="1"/>
        <end position="23"/>
    </location>
</feature>
<evidence type="ECO:0000256" key="1">
    <source>
        <dbReference type="SAM" id="MobiDB-lite"/>
    </source>
</evidence>
<dbReference type="Proteomes" id="UP001497457">
    <property type="component" value="Chromosome 5rd"/>
</dbReference>
<sequence>MASTGPSSPPASRSTRQRGLSAASNAGVLPPDVLFDVLLRLPAKELCRLRTVCRAWHSLTVDPLFTGAHAARNPLFAVNFRDDRTHICVVDLSGNVLKRIPNADGHQLLCTRLDLACVATVSNSCCVIDPTTGNVLALPEIPAAEHLNLENLREPYTCFAFGRTATTGEYKAIRIFCRPTLTGFHETHLFEVFTVNSGSSSGSSQGHVFAINSSSSSGPSQAQWRARWSSDDLYEPGSAIVIGQVVYFKVDTVFDAMICGDVDPGISLDCIHSFDLEREEWRGILHGPISGIFQTDEYDDDLDDYRGLWSDITLADLRGSLGLVHYRKFRHMMDLWILRDFDSGLWVKENIIQIEPTFPTTELRVKSLFMLDDGRVVVHFPKTGLLFIYDPRTNTSAPAEMRHVDAVAMYTENLLTLQVGDMV</sequence>
<accession>A0ABC9EXT6</accession>
<feature type="domain" description="F-box" evidence="2">
    <location>
        <begin position="23"/>
        <end position="68"/>
    </location>
</feature>
<dbReference type="Pfam" id="PF08268">
    <property type="entry name" value="FBA_3"/>
    <property type="match status" value="1"/>
</dbReference>
<dbReference type="InterPro" id="IPR013187">
    <property type="entry name" value="F-box-assoc_dom_typ3"/>
</dbReference>